<evidence type="ECO:0000256" key="16">
    <source>
        <dbReference type="ARBA" id="ARBA00039056"/>
    </source>
</evidence>
<evidence type="ECO:0000256" key="22">
    <source>
        <dbReference type="ARBA" id="ARBA00076908"/>
    </source>
</evidence>
<name>A0AAE1PL49_9EUCA</name>
<evidence type="ECO:0000256" key="15">
    <source>
        <dbReference type="ARBA" id="ARBA00037916"/>
    </source>
</evidence>
<evidence type="ECO:0000256" key="18">
    <source>
        <dbReference type="ARBA" id="ARBA00049298"/>
    </source>
</evidence>
<dbReference type="FunFam" id="1.20.120.550:FF:000004">
    <property type="entry name" value="Microsomal glutathione S-transferase 3"/>
    <property type="match status" value="1"/>
</dbReference>
<protein>
    <recommendedName>
        <fullName evidence="20">Glutathione S-transferase 3, mitochondrial</fullName>
        <ecNumber evidence="16">4.4.1.20</ecNumber>
    </recommendedName>
    <alternativeName>
        <fullName evidence="21">Glutathione peroxidase MGST3</fullName>
    </alternativeName>
    <alternativeName>
        <fullName evidence="22">LTC4 synthase MGST3</fullName>
    </alternativeName>
</protein>
<comment type="pathway">
    <text evidence="14">Lipid metabolism; leukotriene C4 biosynthesis.</text>
</comment>
<feature type="transmembrane region" description="Helical" evidence="23">
    <location>
        <begin position="71"/>
        <end position="96"/>
    </location>
</feature>
<dbReference type="Proteomes" id="UP001292094">
    <property type="component" value="Unassembled WGS sequence"/>
</dbReference>
<evidence type="ECO:0000256" key="19">
    <source>
        <dbReference type="ARBA" id="ARBA00051411"/>
    </source>
</evidence>
<comment type="catalytic activity">
    <reaction evidence="17">
        <text>(5S)-hydroperoxy-(6E,8Z,11Z,14Z)-eicosatetraenoate + 2 glutathione = (5S)-hydroxy-(6E,8Z,11Z,14Z)-eicosatetraenoate + glutathione disulfide + H2O</text>
        <dbReference type="Rhea" id="RHEA:48620"/>
        <dbReference type="ChEBI" id="CHEBI:15377"/>
        <dbReference type="ChEBI" id="CHEBI:57450"/>
        <dbReference type="ChEBI" id="CHEBI:57925"/>
        <dbReference type="ChEBI" id="CHEBI:58297"/>
        <dbReference type="ChEBI" id="CHEBI:90632"/>
    </reaction>
    <physiologicalReaction direction="left-to-right" evidence="17">
        <dbReference type="Rhea" id="RHEA:48621"/>
    </physiologicalReaction>
</comment>
<evidence type="ECO:0000256" key="7">
    <source>
        <dbReference type="ARBA" id="ARBA00023002"/>
    </source>
</evidence>
<evidence type="ECO:0000256" key="6">
    <source>
        <dbReference type="ARBA" id="ARBA00022989"/>
    </source>
</evidence>
<dbReference type="PANTHER" id="PTHR10250">
    <property type="entry name" value="MICROSOMAL GLUTATHIONE S-TRANSFERASE"/>
    <property type="match status" value="1"/>
</dbReference>
<keyword evidence="4 23" id="KW-0812">Transmembrane</keyword>
<evidence type="ECO:0000256" key="12">
    <source>
        <dbReference type="ARBA" id="ARBA00023239"/>
    </source>
</evidence>
<evidence type="ECO:0000256" key="8">
    <source>
        <dbReference type="ARBA" id="ARBA00023098"/>
    </source>
</evidence>
<keyword evidence="25" id="KW-1185">Reference proteome</keyword>
<evidence type="ECO:0000256" key="5">
    <source>
        <dbReference type="ARBA" id="ARBA00022787"/>
    </source>
</evidence>
<dbReference type="GO" id="GO:0005783">
    <property type="term" value="C:endoplasmic reticulum"/>
    <property type="evidence" value="ECO:0007669"/>
    <property type="project" value="TreeGrafter"/>
</dbReference>
<evidence type="ECO:0000256" key="2">
    <source>
        <dbReference type="ARBA" id="ARBA00010459"/>
    </source>
</evidence>
<dbReference type="GO" id="GO:0004602">
    <property type="term" value="F:glutathione peroxidase activity"/>
    <property type="evidence" value="ECO:0007669"/>
    <property type="project" value="TreeGrafter"/>
</dbReference>
<dbReference type="GO" id="GO:0004364">
    <property type="term" value="F:glutathione transferase activity"/>
    <property type="evidence" value="ECO:0007669"/>
    <property type="project" value="TreeGrafter"/>
</dbReference>
<dbReference type="PANTHER" id="PTHR10250:SF26">
    <property type="entry name" value="GLUTATHIONE S-TRANSFERASE 3, MITOCHONDRIAL"/>
    <property type="match status" value="1"/>
</dbReference>
<organism evidence="24 25">
    <name type="scientific">Petrolisthes manimaculis</name>
    <dbReference type="NCBI Taxonomy" id="1843537"/>
    <lineage>
        <taxon>Eukaryota</taxon>
        <taxon>Metazoa</taxon>
        <taxon>Ecdysozoa</taxon>
        <taxon>Arthropoda</taxon>
        <taxon>Crustacea</taxon>
        <taxon>Multicrustacea</taxon>
        <taxon>Malacostraca</taxon>
        <taxon>Eumalacostraca</taxon>
        <taxon>Eucarida</taxon>
        <taxon>Decapoda</taxon>
        <taxon>Pleocyemata</taxon>
        <taxon>Anomura</taxon>
        <taxon>Galatheoidea</taxon>
        <taxon>Porcellanidae</taxon>
        <taxon>Petrolisthes</taxon>
    </lineage>
</organism>
<dbReference type="InterPro" id="IPR001129">
    <property type="entry name" value="Membr-assoc_MAPEG"/>
</dbReference>
<keyword evidence="13" id="KW-0449">Lipoprotein</keyword>
<keyword evidence="11" id="KW-0564">Palmitate</keyword>
<dbReference type="GO" id="GO:0005635">
    <property type="term" value="C:nuclear envelope"/>
    <property type="evidence" value="ECO:0007669"/>
    <property type="project" value="TreeGrafter"/>
</dbReference>
<evidence type="ECO:0000256" key="1">
    <source>
        <dbReference type="ARBA" id="ARBA00004374"/>
    </source>
</evidence>
<keyword evidence="9" id="KW-0496">Mitochondrion</keyword>
<dbReference type="EC" id="4.4.1.20" evidence="16"/>
<sequence>MVTINIPAEYGYVVFVAIFSIFMIQWKAWKVVQARRFYKVPYPTLYYKTNNDIFNCYQRAHQNTLENYPQFLVLLLLGGLYNPIVSAVGGAIWCMGRVTYAYGYYTGDPSKRSNGVFGYIGILAQLYCTVRFATQLLNWF</sequence>
<keyword evidence="5" id="KW-1000">Mitochondrion outer membrane</keyword>
<accession>A0AAE1PL49</accession>
<comment type="caution">
    <text evidence="24">The sequence shown here is derived from an EMBL/GenBank/DDBJ whole genome shotgun (WGS) entry which is preliminary data.</text>
</comment>
<keyword evidence="3" id="KW-0808">Transferase</keyword>
<evidence type="ECO:0000256" key="11">
    <source>
        <dbReference type="ARBA" id="ARBA00023139"/>
    </source>
</evidence>
<evidence type="ECO:0000256" key="13">
    <source>
        <dbReference type="ARBA" id="ARBA00023288"/>
    </source>
</evidence>
<comment type="catalytic activity">
    <reaction evidence="19">
        <text>15-deoxy-Delta(12,14)-prostaglandin J2 + glutathione = 15-deoxy-Delta(12,14)-prostaglandin J2-S-(R)-glutathione</text>
        <dbReference type="Rhea" id="RHEA:75963"/>
        <dbReference type="ChEBI" id="CHEBI:57925"/>
        <dbReference type="ChEBI" id="CHEBI:85236"/>
        <dbReference type="ChEBI" id="CHEBI:194498"/>
    </reaction>
    <physiologicalReaction direction="left-to-right" evidence="19">
        <dbReference type="Rhea" id="RHEA:75964"/>
    </physiologicalReaction>
</comment>
<evidence type="ECO:0000256" key="17">
    <source>
        <dbReference type="ARBA" id="ARBA00043664"/>
    </source>
</evidence>
<evidence type="ECO:0000313" key="24">
    <source>
        <dbReference type="EMBL" id="KAK4309731.1"/>
    </source>
</evidence>
<keyword evidence="6 23" id="KW-1133">Transmembrane helix</keyword>
<dbReference type="GO" id="GO:0004464">
    <property type="term" value="F:leukotriene-C4 synthase activity"/>
    <property type="evidence" value="ECO:0007669"/>
    <property type="project" value="UniProtKB-EC"/>
</dbReference>
<evidence type="ECO:0000256" key="4">
    <source>
        <dbReference type="ARBA" id="ARBA00022692"/>
    </source>
</evidence>
<dbReference type="EMBL" id="JAWZYT010001723">
    <property type="protein sequence ID" value="KAK4309731.1"/>
    <property type="molecule type" value="Genomic_DNA"/>
</dbReference>
<comment type="pathway">
    <text evidence="15">Lipid metabolism; arachidonate metabolism.</text>
</comment>
<keyword evidence="10 23" id="KW-0472">Membrane</keyword>
<dbReference type="InterPro" id="IPR050997">
    <property type="entry name" value="MAPEG"/>
</dbReference>
<feature type="transmembrane region" description="Helical" evidence="23">
    <location>
        <begin position="116"/>
        <end position="134"/>
    </location>
</feature>
<feature type="transmembrane region" description="Helical" evidence="23">
    <location>
        <begin position="12"/>
        <end position="29"/>
    </location>
</feature>
<dbReference type="SUPFAM" id="SSF161084">
    <property type="entry name" value="MAPEG domain-like"/>
    <property type="match status" value="1"/>
</dbReference>
<comment type="catalytic activity">
    <reaction evidence="18">
        <text>leukotriene C4 = leukotriene A4 + glutathione</text>
        <dbReference type="Rhea" id="RHEA:17617"/>
        <dbReference type="ChEBI" id="CHEBI:57463"/>
        <dbReference type="ChEBI" id="CHEBI:57925"/>
        <dbReference type="ChEBI" id="CHEBI:57973"/>
        <dbReference type="EC" id="4.4.1.20"/>
    </reaction>
    <physiologicalReaction direction="right-to-left" evidence="18">
        <dbReference type="Rhea" id="RHEA:17619"/>
    </physiologicalReaction>
</comment>
<dbReference type="Pfam" id="PF01124">
    <property type="entry name" value="MAPEG"/>
    <property type="match status" value="1"/>
</dbReference>
<comment type="similarity">
    <text evidence="2">Belongs to the MAPEG family.</text>
</comment>
<dbReference type="AlphaFoldDB" id="A0AAE1PL49"/>
<evidence type="ECO:0000256" key="23">
    <source>
        <dbReference type="SAM" id="Phobius"/>
    </source>
</evidence>
<proteinExistence type="inferred from homology"/>
<evidence type="ECO:0000256" key="3">
    <source>
        <dbReference type="ARBA" id="ARBA00022679"/>
    </source>
</evidence>
<evidence type="ECO:0000256" key="14">
    <source>
        <dbReference type="ARBA" id="ARBA00037884"/>
    </source>
</evidence>
<dbReference type="InterPro" id="IPR023352">
    <property type="entry name" value="MAPEG-like_dom_sf"/>
</dbReference>
<evidence type="ECO:0000256" key="20">
    <source>
        <dbReference type="ARBA" id="ARBA00069748"/>
    </source>
</evidence>
<comment type="subcellular location">
    <subcellularLocation>
        <location evidence="1">Mitochondrion outer membrane</location>
        <topology evidence="1">Multi-pass membrane protein</topology>
    </subcellularLocation>
</comment>
<keyword evidence="8" id="KW-0443">Lipid metabolism</keyword>
<evidence type="ECO:0000313" key="25">
    <source>
        <dbReference type="Proteomes" id="UP001292094"/>
    </source>
</evidence>
<dbReference type="GO" id="GO:0006691">
    <property type="term" value="P:leukotriene metabolic process"/>
    <property type="evidence" value="ECO:0007669"/>
    <property type="project" value="UniProtKB-ARBA"/>
</dbReference>
<evidence type="ECO:0000256" key="10">
    <source>
        <dbReference type="ARBA" id="ARBA00023136"/>
    </source>
</evidence>
<dbReference type="GO" id="GO:0006629">
    <property type="term" value="P:lipid metabolic process"/>
    <property type="evidence" value="ECO:0007669"/>
    <property type="project" value="UniProtKB-KW"/>
</dbReference>
<keyword evidence="12" id="KW-0456">Lyase</keyword>
<reference evidence="24" key="1">
    <citation type="submission" date="2023-11" db="EMBL/GenBank/DDBJ databases">
        <title>Genome assemblies of two species of porcelain crab, Petrolisthes cinctipes and Petrolisthes manimaculis (Anomura: Porcellanidae).</title>
        <authorList>
            <person name="Angst P."/>
        </authorList>
    </citation>
    <scope>NUCLEOTIDE SEQUENCE</scope>
    <source>
        <strain evidence="24">PB745_02</strain>
        <tissue evidence="24">Gill</tissue>
    </source>
</reference>
<keyword evidence="7" id="KW-0560">Oxidoreductase</keyword>
<evidence type="ECO:0000256" key="21">
    <source>
        <dbReference type="ARBA" id="ARBA00075145"/>
    </source>
</evidence>
<dbReference type="Gene3D" id="1.20.120.550">
    <property type="entry name" value="Membrane associated eicosanoid/glutathione metabolism-like domain"/>
    <property type="match status" value="1"/>
</dbReference>
<gene>
    <name evidence="24" type="ORF">Pmani_018660</name>
</gene>
<dbReference type="GO" id="GO:0005741">
    <property type="term" value="C:mitochondrial outer membrane"/>
    <property type="evidence" value="ECO:0007669"/>
    <property type="project" value="UniProtKB-SubCell"/>
</dbReference>
<evidence type="ECO:0000256" key="9">
    <source>
        <dbReference type="ARBA" id="ARBA00023128"/>
    </source>
</evidence>